<evidence type="ECO:0000313" key="10">
    <source>
        <dbReference type="EMBL" id="TDW87004.1"/>
    </source>
</evidence>
<feature type="transmembrane region" description="Helical" evidence="7">
    <location>
        <begin position="298"/>
        <end position="321"/>
    </location>
</feature>
<sequence>MSSSTAETRSSRSRRDERGSGASGSRAKGSGGASRRTKRSGPRRVSPLILAFVLVPFVVEAVWVFWPALQGFWLALTSWDGLSAPRFVGFGNFSDMVSDPIFRTALKNTAIWLVLFGGLSVIGGFGMALLLQRERRGVGIYRAALFTPVVFSLVVTALIWRVFYQPDGLVDTVFRTVGLGNFIRPWLADPDTALYAVIVPALWRQIGYVMVLYLAGLKAVDPALYEAAKVDGASAWQRTRYVTIPQLKGVNSVVLSVIVIDSLRSFDIVWSMTKGGPYHSSELLSTYMYSTAFQSTQLGYASALAVVIFVLALAVILGYLIRAFREES</sequence>
<dbReference type="Proteomes" id="UP000295060">
    <property type="component" value="Unassembled WGS sequence"/>
</dbReference>
<dbReference type="InterPro" id="IPR051393">
    <property type="entry name" value="ABC_transporter_permease"/>
</dbReference>
<gene>
    <name evidence="10" type="ORF">EV137_5074</name>
</gene>
<dbReference type="CDD" id="cd06261">
    <property type="entry name" value="TM_PBP2"/>
    <property type="match status" value="1"/>
</dbReference>
<evidence type="ECO:0000256" key="8">
    <source>
        <dbReference type="SAM" id="MobiDB-lite"/>
    </source>
</evidence>
<organism evidence="10 11">
    <name type="scientific">Kribbella pratensis</name>
    <dbReference type="NCBI Taxonomy" id="2512112"/>
    <lineage>
        <taxon>Bacteria</taxon>
        <taxon>Bacillati</taxon>
        <taxon>Actinomycetota</taxon>
        <taxon>Actinomycetes</taxon>
        <taxon>Propionibacteriales</taxon>
        <taxon>Kribbellaceae</taxon>
        <taxon>Kribbella</taxon>
    </lineage>
</organism>
<feature type="domain" description="ABC transmembrane type-1" evidence="9">
    <location>
        <begin position="106"/>
        <end position="321"/>
    </location>
</feature>
<dbReference type="EMBL" id="SODU01000003">
    <property type="protein sequence ID" value="TDW87004.1"/>
    <property type="molecule type" value="Genomic_DNA"/>
</dbReference>
<feature type="compositionally biased region" description="Basic and acidic residues" evidence="8">
    <location>
        <begin position="9"/>
        <end position="19"/>
    </location>
</feature>
<evidence type="ECO:0000256" key="3">
    <source>
        <dbReference type="ARBA" id="ARBA00022475"/>
    </source>
</evidence>
<dbReference type="InterPro" id="IPR000515">
    <property type="entry name" value="MetI-like"/>
</dbReference>
<accession>A0ABY2F8V6</accession>
<evidence type="ECO:0000256" key="5">
    <source>
        <dbReference type="ARBA" id="ARBA00022989"/>
    </source>
</evidence>
<dbReference type="PROSITE" id="PS50928">
    <property type="entry name" value="ABC_TM1"/>
    <property type="match status" value="1"/>
</dbReference>
<dbReference type="Gene3D" id="1.10.3720.10">
    <property type="entry name" value="MetI-like"/>
    <property type="match status" value="1"/>
</dbReference>
<feature type="transmembrane region" description="Helical" evidence="7">
    <location>
        <begin position="110"/>
        <end position="131"/>
    </location>
</feature>
<evidence type="ECO:0000313" key="11">
    <source>
        <dbReference type="Proteomes" id="UP000295060"/>
    </source>
</evidence>
<evidence type="ECO:0000256" key="7">
    <source>
        <dbReference type="RuleBase" id="RU363032"/>
    </source>
</evidence>
<keyword evidence="5 7" id="KW-1133">Transmembrane helix</keyword>
<keyword evidence="2 7" id="KW-0813">Transport</keyword>
<keyword evidence="4 7" id="KW-0812">Transmembrane</keyword>
<dbReference type="Pfam" id="PF00528">
    <property type="entry name" value="BPD_transp_1"/>
    <property type="match status" value="1"/>
</dbReference>
<evidence type="ECO:0000259" key="9">
    <source>
        <dbReference type="PROSITE" id="PS50928"/>
    </source>
</evidence>
<reference evidence="10 11" key="1">
    <citation type="submission" date="2019-03" db="EMBL/GenBank/DDBJ databases">
        <title>Genomic Encyclopedia of Type Strains, Phase III (KMG-III): the genomes of soil and plant-associated and newly described type strains.</title>
        <authorList>
            <person name="Whitman W."/>
        </authorList>
    </citation>
    <scope>NUCLEOTIDE SEQUENCE [LARGE SCALE GENOMIC DNA]</scope>
    <source>
        <strain evidence="10 11">VKMAc-2574</strain>
    </source>
</reference>
<dbReference type="SUPFAM" id="SSF161098">
    <property type="entry name" value="MetI-like"/>
    <property type="match status" value="1"/>
</dbReference>
<keyword evidence="6 7" id="KW-0472">Membrane</keyword>
<feature type="transmembrane region" description="Helical" evidence="7">
    <location>
        <begin position="143"/>
        <end position="163"/>
    </location>
</feature>
<evidence type="ECO:0000256" key="1">
    <source>
        <dbReference type="ARBA" id="ARBA00004651"/>
    </source>
</evidence>
<proteinExistence type="inferred from homology"/>
<evidence type="ECO:0000256" key="4">
    <source>
        <dbReference type="ARBA" id="ARBA00022692"/>
    </source>
</evidence>
<keyword evidence="3" id="KW-1003">Cell membrane</keyword>
<comment type="similarity">
    <text evidence="7">Belongs to the binding-protein-dependent transport system permease family.</text>
</comment>
<dbReference type="PANTHER" id="PTHR30193">
    <property type="entry name" value="ABC TRANSPORTER PERMEASE PROTEIN"/>
    <property type="match status" value="1"/>
</dbReference>
<keyword evidence="11" id="KW-1185">Reference proteome</keyword>
<protein>
    <submittedName>
        <fullName evidence="10">Carbohydrate ABC transporter membrane protein 1 (CUT1 family)</fullName>
    </submittedName>
</protein>
<evidence type="ECO:0000256" key="2">
    <source>
        <dbReference type="ARBA" id="ARBA00022448"/>
    </source>
</evidence>
<feature type="transmembrane region" description="Helical" evidence="7">
    <location>
        <begin position="45"/>
        <end position="66"/>
    </location>
</feature>
<evidence type="ECO:0000256" key="6">
    <source>
        <dbReference type="ARBA" id="ARBA00023136"/>
    </source>
</evidence>
<feature type="region of interest" description="Disordered" evidence="8">
    <location>
        <begin position="1"/>
        <end position="40"/>
    </location>
</feature>
<feature type="transmembrane region" description="Helical" evidence="7">
    <location>
        <begin position="193"/>
        <end position="215"/>
    </location>
</feature>
<name>A0ABY2F8V6_9ACTN</name>
<dbReference type="InterPro" id="IPR035906">
    <property type="entry name" value="MetI-like_sf"/>
</dbReference>
<comment type="caution">
    <text evidence="10">The sequence shown here is derived from an EMBL/GenBank/DDBJ whole genome shotgun (WGS) entry which is preliminary data.</text>
</comment>
<comment type="subcellular location">
    <subcellularLocation>
        <location evidence="1 7">Cell membrane</location>
        <topology evidence="1 7">Multi-pass membrane protein</topology>
    </subcellularLocation>
</comment>
<dbReference type="PANTHER" id="PTHR30193:SF37">
    <property type="entry name" value="INNER MEMBRANE ABC TRANSPORTER PERMEASE PROTEIN YCJO"/>
    <property type="match status" value="1"/>
</dbReference>